<protein>
    <submittedName>
        <fullName evidence="1">Uncharacterized protein</fullName>
    </submittedName>
</protein>
<name>A0A3P6RZ05_CYLGO</name>
<dbReference type="AlphaFoldDB" id="A0A3P6RZ05"/>
<reference evidence="1 2" key="1">
    <citation type="submission" date="2018-11" db="EMBL/GenBank/DDBJ databases">
        <authorList>
            <consortium name="Pathogen Informatics"/>
        </authorList>
    </citation>
    <scope>NUCLEOTIDE SEQUENCE [LARGE SCALE GENOMIC DNA]</scope>
</reference>
<keyword evidence="2" id="KW-1185">Reference proteome</keyword>
<accession>A0A3P6RZ05</accession>
<evidence type="ECO:0000313" key="2">
    <source>
        <dbReference type="Proteomes" id="UP000271889"/>
    </source>
</evidence>
<proteinExistence type="predicted"/>
<organism evidence="1 2">
    <name type="scientific">Cylicostephanus goldi</name>
    <name type="common">Nematode worm</name>
    <dbReference type="NCBI Taxonomy" id="71465"/>
    <lineage>
        <taxon>Eukaryota</taxon>
        <taxon>Metazoa</taxon>
        <taxon>Ecdysozoa</taxon>
        <taxon>Nematoda</taxon>
        <taxon>Chromadorea</taxon>
        <taxon>Rhabditida</taxon>
        <taxon>Rhabditina</taxon>
        <taxon>Rhabditomorpha</taxon>
        <taxon>Strongyloidea</taxon>
        <taxon>Strongylidae</taxon>
        <taxon>Cylicostephanus</taxon>
    </lineage>
</organism>
<dbReference type="EMBL" id="UYRV01002827">
    <property type="protein sequence ID" value="VDK49304.1"/>
    <property type="molecule type" value="Genomic_DNA"/>
</dbReference>
<evidence type="ECO:0000313" key="1">
    <source>
        <dbReference type="EMBL" id="VDK49304.1"/>
    </source>
</evidence>
<sequence length="42" mass="5008">MLMQAFCKTAKRKARKEKYSKSIWFEAVAPISRRHTQKYVCS</sequence>
<dbReference type="Proteomes" id="UP000271889">
    <property type="component" value="Unassembled WGS sequence"/>
</dbReference>
<gene>
    <name evidence="1" type="ORF">CGOC_LOCUS1494</name>
</gene>